<feature type="compositionally biased region" description="Basic residues" evidence="1">
    <location>
        <begin position="1"/>
        <end position="13"/>
    </location>
</feature>
<evidence type="ECO:0000256" key="1">
    <source>
        <dbReference type="SAM" id="MobiDB-lite"/>
    </source>
</evidence>
<dbReference type="EMBL" id="SLWB01000005">
    <property type="protein sequence ID" value="TCN68902.1"/>
    <property type="molecule type" value="Genomic_DNA"/>
</dbReference>
<gene>
    <name evidence="2" type="ORF">CLV25_105104</name>
</gene>
<dbReference type="Proteomes" id="UP000294830">
    <property type="component" value="Unassembled WGS sequence"/>
</dbReference>
<organism evidence="2 3">
    <name type="scientific">Acetobacteroides hydrogenigenes</name>
    <dbReference type="NCBI Taxonomy" id="979970"/>
    <lineage>
        <taxon>Bacteria</taxon>
        <taxon>Pseudomonadati</taxon>
        <taxon>Bacteroidota</taxon>
        <taxon>Bacteroidia</taxon>
        <taxon>Bacteroidales</taxon>
        <taxon>Rikenellaceae</taxon>
        <taxon>Acetobacteroides</taxon>
    </lineage>
</organism>
<keyword evidence="3" id="KW-1185">Reference proteome</keyword>
<accession>A0A4R2ENN9</accession>
<comment type="caution">
    <text evidence="2">The sequence shown here is derived from an EMBL/GenBank/DDBJ whole genome shotgun (WGS) entry which is preliminary data.</text>
</comment>
<sequence>MPRKSITHGKNRQNNREKWKASSETELLVYEIGSLIYADQSLQPKRQTLPLKNQSLFQKNQTHFQNTPLIGREIAHSPIKTHEAMSAIRTLCLAAPLLLPVLLPHLNETPSLS</sequence>
<feature type="region of interest" description="Disordered" evidence="1">
    <location>
        <begin position="1"/>
        <end position="21"/>
    </location>
</feature>
<dbReference type="AlphaFoldDB" id="A0A4R2ENN9"/>
<protein>
    <submittedName>
        <fullName evidence="2">Uncharacterized protein</fullName>
    </submittedName>
</protein>
<evidence type="ECO:0000313" key="2">
    <source>
        <dbReference type="EMBL" id="TCN68902.1"/>
    </source>
</evidence>
<evidence type="ECO:0000313" key="3">
    <source>
        <dbReference type="Proteomes" id="UP000294830"/>
    </source>
</evidence>
<proteinExistence type="predicted"/>
<reference evidence="2 3" key="1">
    <citation type="submission" date="2019-03" db="EMBL/GenBank/DDBJ databases">
        <title>Genomic Encyclopedia of Archaeal and Bacterial Type Strains, Phase II (KMG-II): from individual species to whole genera.</title>
        <authorList>
            <person name="Goeker M."/>
        </authorList>
    </citation>
    <scope>NUCLEOTIDE SEQUENCE [LARGE SCALE GENOMIC DNA]</scope>
    <source>
        <strain evidence="2 3">RL-C</strain>
    </source>
</reference>
<name>A0A4R2ENN9_9BACT</name>